<evidence type="ECO:0000256" key="3">
    <source>
        <dbReference type="ARBA" id="ARBA00024303"/>
    </source>
</evidence>
<proteinExistence type="inferred from homology"/>
<comment type="caution">
    <text evidence="8">The sequence shown here is derived from an EMBL/GenBank/DDBJ whole genome shotgun (WGS) entry which is preliminary data.</text>
</comment>
<comment type="function">
    <text evidence="3">Protein-arginine rhamnosyltransferase that catalyzes the transfer of a single rhamnose to elongation factor P (EF-P) on 'Lys-32', a modification required for EF-P-dependent rescue of polyproline stalled ribosomes.</text>
</comment>
<evidence type="ECO:0000256" key="4">
    <source>
        <dbReference type="ARBA" id="ARBA00024346"/>
    </source>
</evidence>
<evidence type="ECO:0000256" key="1">
    <source>
        <dbReference type="ARBA" id="ARBA00022676"/>
    </source>
</evidence>
<dbReference type="InterPro" id="IPR016633">
    <property type="entry name" value="EarP"/>
</dbReference>
<dbReference type="GO" id="GO:0003746">
    <property type="term" value="F:translation elongation factor activity"/>
    <property type="evidence" value="ECO:0007669"/>
    <property type="project" value="UniProtKB-KW"/>
</dbReference>
<protein>
    <recommendedName>
        <fullName evidence="5">Protein-arginine rhamnosyltransferase</fullName>
    </recommendedName>
    <alternativeName>
        <fullName evidence="6">EF-P arginine rhamnosyltransferase</fullName>
    </alternativeName>
</protein>
<dbReference type="PIRSF" id="PIRSF015557">
    <property type="entry name" value="UCP015557"/>
    <property type="match status" value="1"/>
</dbReference>
<evidence type="ECO:0000256" key="7">
    <source>
        <dbReference type="ARBA" id="ARBA00048472"/>
    </source>
</evidence>
<keyword evidence="8" id="KW-0648">Protein biosynthesis</keyword>
<gene>
    <name evidence="8" type="primary">earP</name>
    <name evidence="8" type="ORF">GHT07_01760</name>
</gene>
<keyword evidence="2 8" id="KW-0808">Transferase</keyword>
<evidence type="ECO:0000256" key="2">
    <source>
        <dbReference type="ARBA" id="ARBA00022679"/>
    </source>
</evidence>
<evidence type="ECO:0000256" key="5">
    <source>
        <dbReference type="ARBA" id="ARBA00024416"/>
    </source>
</evidence>
<accession>A0A844AUE4</accession>
<evidence type="ECO:0000313" key="9">
    <source>
        <dbReference type="Proteomes" id="UP000487350"/>
    </source>
</evidence>
<dbReference type="Pfam" id="PF10093">
    <property type="entry name" value="EarP"/>
    <property type="match status" value="1"/>
</dbReference>
<name>A0A844AUE4_9BURK</name>
<sequence length="357" mass="39520">MVWDIFCKVIDNHGDIGVCWRLATQLAGRGESARVWVDDPSALAWMAPSGHERVEVIAWTDEPAVALAPGDVVIEAFGCELPQHFQEQMAQRATRPVWINLEYLTAESFAERNHTLASPVLTGPAAGATKFFFYPGFTGGTGGLLRETRLDDAQHAFDADAWLRAQGIERGDSMVVSLFCYEPAAMCQLLAQLASGPRQVALLVADGRPAAAIHQAIAALDEATPGWNSRHHLAVKLLPLLTQPDFDHLLWSCDLNFVRGEDSLVRALWAGRPFIWHIYPQHDDAHHTKLLAFLDWIEAPASLREFHLAWNGMNNALPAIDMASWAACAAHARNRLLAQDDLVTNLMRFVRQKGMHA</sequence>
<keyword evidence="8" id="KW-0251">Elongation factor</keyword>
<comment type="similarity">
    <text evidence="4">Belongs to the glycosyltransferase 104 family.</text>
</comment>
<organism evidence="8 9">
    <name type="scientific">Caenimonas koreensis DSM 17982</name>
    <dbReference type="NCBI Taxonomy" id="1121255"/>
    <lineage>
        <taxon>Bacteria</taxon>
        <taxon>Pseudomonadati</taxon>
        <taxon>Pseudomonadota</taxon>
        <taxon>Betaproteobacteria</taxon>
        <taxon>Burkholderiales</taxon>
        <taxon>Comamonadaceae</taxon>
        <taxon>Caenimonas</taxon>
    </lineage>
</organism>
<dbReference type="Proteomes" id="UP000487350">
    <property type="component" value="Unassembled WGS sequence"/>
</dbReference>
<dbReference type="EMBL" id="WJBU01000001">
    <property type="protein sequence ID" value="MRD45988.1"/>
    <property type="molecule type" value="Genomic_DNA"/>
</dbReference>
<comment type="catalytic activity">
    <reaction evidence="7">
        <text>dTDP-beta-L-rhamnose + L-arginyl-[protein] = N(omega)-(alpha-L-rhamnosyl)-L-arginyl-[protein] + dTDP + H(+)</text>
        <dbReference type="Rhea" id="RHEA:66692"/>
        <dbReference type="Rhea" id="RHEA-COMP:10532"/>
        <dbReference type="Rhea" id="RHEA-COMP:17096"/>
        <dbReference type="ChEBI" id="CHEBI:15378"/>
        <dbReference type="ChEBI" id="CHEBI:29965"/>
        <dbReference type="ChEBI" id="CHEBI:57510"/>
        <dbReference type="ChEBI" id="CHEBI:58369"/>
        <dbReference type="ChEBI" id="CHEBI:167445"/>
    </reaction>
    <physiologicalReaction direction="left-to-right" evidence="7">
        <dbReference type="Rhea" id="RHEA:66693"/>
    </physiologicalReaction>
</comment>
<evidence type="ECO:0000313" key="8">
    <source>
        <dbReference type="EMBL" id="MRD45988.1"/>
    </source>
</evidence>
<keyword evidence="9" id="KW-1185">Reference proteome</keyword>
<dbReference type="AlphaFoldDB" id="A0A844AUE4"/>
<reference evidence="8 9" key="1">
    <citation type="submission" date="2019-11" db="EMBL/GenBank/DDBJ databases">
        <title>Caenimonas koreensis gen. nov., sp. nov., isolated from activated sludge.</title>
        <authorList>
            <person name="Seung H.R."/>
        </authorList>
    </citation>
    <scope>NUCLEOTIDE SEQUENCE [LARGE SCALE GENOMIC DNA]</scope>
    <source>
        <strain evidence="8 9">EMB320</strain>
    </source>
</reference>
<dbReference type="GO" id="GO:0106361">
    <property type="term" value="F:protein-arginine rhamnosyltransferase activity"/>
    <property type="evidence" value="ECO:0007669"/>
    <property type="project" value="InterPro"/>
</dbReference>
<dbReference type="OrthoDB" id="209085at2"/>
<dbReference type="RefSeq" id="WP_153583315.1">
    <property type="nucleotide sequence ID" value="NZ_WJBU01000001.1"/>
</dbReference>
<evidence type="ECO:0000256" key="6">
    <source>
        <dbReference type="ARBA" id="ARBA00030025"/>
    </source>
</evidence>
<dbReference type="NCBIfam" id="TIGR03837">
    <property type="entry name" value="efp_Arg_rhamno"/>
    <property type="match status" value="1"/>
</dbReference>
<keyword evidence="1" id="KW-0328">Glycosyltransferase</keyword>